<evidence type="ECO:0000256" key="11">
    <source>
        <dbReference type="ARBA" id="ARBA00022759"/>
    </source>
</evidence>
<dbReference type="CDD" id="cd14796">
    <property type="entry name" value="RNAse_HIII_N"/>
    <property type="match status" value="1"/>
</dbReference>
<keyword evidence="12 14" id="KW-0378">Hydrolase</keyword>
<dbReference type="InterPro" id="IPR024568">
    <property type="entry name" value="RNase_HIII_N"/>
</dbReference>
<dbReference type="GO" id="GO:0032299">
    <property type="term" value="C:ribonuclease H2 complex"/>
    <property type="evidence" value="ECO:0007669"/>
    <property type="project" value="TreeGrafter"/>
</dbReference>
<dbReference type="GO" id="GO:0043137">
    <property type="term" value="P:DNA replication, removal of RNA primer"/>
    <property type="evidence" value="ECO:0007669"/>
    <property type="project" value="TreeGrafter"/>
</dbReference>
<dbReference type="GO" id="GO:0006298">
    <property type="term" value="P:mismatch repair"/>
    <property type="evidence" value="ECO:0007669"/>
    <property type="project" value="TreeGrafter"/>
</dbReference>
<comment type="subcellular location">
    <subcellularLocation>
        <location evidence="4 14">Cytoplasm</location>
    </subcellularLocation>
</comment>
<evidence type="ECO:0000256" key="9">
    <source>
        <dbReference type="ARBA" id="ARBA00022722"/>
    </source>
</evidence>
<dbReference type="FunFam" id="3.30.420.10:FF:000047">
    <property type="entry name" value="Ribonuclease HIII"/>
    <property type="match status" value="1"/>
</dbReference>
<dbReference type="Gene3D" id="3.30.310.10">
    <property type="entry name" value="TATA-Binding Protein"/>
    <property type="match status" value="1"/>
</dbReference>
<dbReference type="Pfam" id="PF01351">
    <property type="entry name" value="RNase_HII"/>
    <property type="match status" value="1"/>
</dbReference>
<keyword evidence="8 14" id="KW-0963">Cytoplasm</keyword>
<keyword evidence="18" id="KW-1185">Reference proteome</keyword>
<dbReference type="SUPFAM" id="SSF53098">
    <property type="entry name" value="Ribonuclease H-like"/>
    <property type="match status" value="1"/>
</dbReference>
<dbReference type="InterPro" id="IPR001352">
    <property type="entry name" value="RNase_HII/HIII"/>
</dbReference>
<dbReference type="AlphaFoldDB" id="A0A0R2HXK8"/>
<evidence type="ECO:0000256" key="6">
    <source>
        <dbReference type="ARBA" id="ARBA00012180"/>
    </source>
</evidence>
<dbReference type="InterPro" id="IPR024567">
    <property type="entry name" value="RNase_HII/HIII_dom"/>
</dbReference>
<dbReference type="PATRIC" id="fig|1449336.4.peg.2433"/>
<evidence type="ECO:0000313" key="18">
    <source>
        <dbReference type="Proteomes" id="UP000051658"/>
    </source>
</evidence>
<comment type="cofactor">
    <cofactor evidence="14 15">
        <name>Mn(2+)</name>
        <dbReference type="ChEBI" id="CHEBI:29035"/>
    </cofactor>
    <cofactor evidence="14 15">
        <name>Mg(2+)</name>
        <dbReference type="ChEBI" id="CHEBI:18420"/>
    </cofactor>
    <text evidence="14 15">Manganese or magnesium. Binds 1 divalent metal ion per monomer in the absence of substrate. May bind a second metal ion after substrate binding.</text>
</comment>
<keyword evidence="10 14" id="KW-0479">Metal-binding</keyword>
<dbReference type="InterPro" id="IPR036397">
    <property type="entry name" value="RNaseH_sf"/>
</dbReference>
<organism evidence="17 18">
    <name type="scientific">Carnobacterium divergens DSM 20623</name>
    <dbReference type="NCBI Taxonomy" id="1449336"/>
    <lineage>
        <taxon>Bacteria</taxon>
        <taxon>Bacillati</taxon>
        <taxon>Bacillota</taxon>
        <taxon>Bacilli</taxon>
        <taxon>Lactobacillales</taxon>
        <taxon>Carnobacteriaceae</taxon>
        <taxon>Carnobacterium</taxon>
    </lineage>
</organism>
<feature type="binding site" evidence="14 15">
    <location>
        <position position="102"/>
    </location>
    <ligand>
        <name>a divalent metal cation</name>
        <dbReference type="ChEBI" id="CHEBI:60240"/>
    </ligand>
</feature>
<gene>
    <name evidence="14" type="primary">rnhC</name>
    <name evidence="17" type="ORF">IV74_GL002395</name>
</gene>
<evidence type="ECO:0000256" key="1">
    <source>
        <dbReference type="ARBA" id="ARBA00000077"/>
    </source>
</evidence>
<evidence type="ECO:0000256" key="2">
    <source>
        <dbReference type="ARBA" id="ARBA00001946"/>
    </source>
</evidence>
<dbReference type="Gene3D" id="3.30.420.10">
    <property type="entry name" value="Ribonuclease H-like superfamily/Ribonuclease H"/>
    <property type="match status" value="1"/>
</dbReference>
<dbReference type="NCBIfam" id="TIGR00716">
    <property type="entry name" value="rnhC"/>
    <property type="match status" value="1"/>
</dbReference>
<evidence type="ECO:0000259" key="16">
    <source>
        <dbReference type="PROSITE" id="PS51975"/>
    </source>
</evidence>
<comment type="cofactor">
    <cofactor evidence="2">
        <name>Mg(2+)</name>
        <dbReference type="ChEBI" id="CHEBI:18420"/>
    </cofactor>
</comment>
<dbReference type="Pfam" id="PF11858">
    <property type="entry name" value="DUF3378"/>
    <property type="match status" value="1"/>
</dbReference>
<dbReference type="GO" id="GO:0003723">
    <property type="term" value="F:RNA binding"/>
    <property type="evidence" value="ECO:0007669"/>
    <property type="project" value="UniProtKB-UniRule"/>
</dbReference>
<keyword evidence="11 14" id="KW-0255">Endonuclease</keyword>
<evidence type="ECO:0000256" key="15">
    <source>
        <dbReference type="PROSITE-ProRule" id="PRU01319"/>
    </source>
</evidence>
<evidence type="ECO:0000256" key="10">
    <source>
        <dbReference type="ARBA" id="ARBA00022723"/>
    </source>
</evidence>
<accession>A0A0R2HXK8</accession>
<dbReference type="InterPro" id="IPR012337">
    <property type="entry name" value="RNaseH-like_sf"/>
</dbReference>
<comment type="caution">
    <text evidence="17">The sequence shown here is derived from an EMBL/GenBank/DDBJ whole genome shotgun (WGS) entry which is preliminary data.</text>
</comment>
<dbReference type="GO" id="GO:0000287">
    <property type="term" value="F:magnesium ion binding"/>
    <property type="evidence" value="ECO:0007669"/>
    <property type="project" value="UniProtKB-UniRule"/>
</dbReference>
<dbReference type="EMBL" id="JQBS01000035">
    <property type="protein sequence ID" value="KRN54807.1"/>
    <property type="molecule type" value="Genomic_DNA"/>
</dbReference>
<evidence type="ECO:0000313" key="17">
    <source>
        <dbReference type="EMBL" id="KRN54807.1"/>
    </source>
</evidence>
<feature type="binding site" evidence="14 15">
    <location>
        <position position="205"/>
    </location>
    <ligand>
        <name>a divalent metal cation</name>
        <dbReference type="ChEBI" id="CHEBI:60240"/>
    </ligand>
</feature>
<proteinExistence type="inferred from homology"/>
<sequence>MANDVLTVAKATLKEMKNYYQDYLKPTTPPGALFAAKKSSVNITGYNSGKVLFQGSSAEQEAHIWKSKATTTLPSKKSTSKKPIDTPLPHGFDSWSVIGSDEVGTGSYFGPLTVVAAYVEKSQIPLLKELGVRDSKDLKDPQIIAIAKDLMTFLPFSLLNVMPEKYNQIQPTMTQGKMKAVLHNQALGHVLAKISPQKPDAILIDQFELPSTYFKHIQDQPAQIKERVYFQTKGEGHHLAVAAASIIARYAFLKGLDDLSAEAGTNIPSGAGNNVDLVAAKLLKRGGVTLLGKYAKLHFANTEKAKKISGRY</sequence>
<evidence type="ECO:0000256" key="7">
    <source>
        <dbReference type="ARBA" id="ARBA00021407"/>
    </source>
</evidence>
<dbReference type="RefSeq" id="WP_034568719.1">
    <property type="nucleotide sequence ID" value="NZ_JQBS01000035.1"/>
</dbReference>
<dbReference type="CDD" id="cd06590">
    <property type="entry name" value="RNase_HII_bacteria_HIII_like"/>
    <property type="match status" value="1"/>
</dbReference>
<feature type="binding site" evidence="14 15">
    <location>
        <position position="101"/>
    </location>
    <ligand>
        <name>a divalent metal cation</name>
        <dbReference type="ChEBI" id="CHEBI:60240"/>
    </ligand>
</feature>
<evidence type="ECO:0000256" key="5">
    <source>
        <dbReference type="ARBA" id="ARBA00008378"/>
    </source>
</evidence>
<comment type="catalytic activity">
    <reaction evidence="1 14 15">
        <text>Endonucleolytic cleavage to 5'-phosphomonoester.</text>
        <dbReference type="EC" id="3.1.26.4"/>
    </reaction>
</comment>
<dbReference type="InterPro" id="IPR012295">
    <property type="entry name" value="TBP_dom_sf"/>
</dbReference>
<comment type="function">
    <text evidence="3 14">Endonuclease that specifically degrades the RNA of RNA-DNA hybrids.</text>
</comment>
<evidence type="ECO:0000256" key="4">
    <source>
        <dbReference type="ARBA" id="ARBA00004496"/>
    </source>
</evidence>
<dbReference type="EC" id="3.1.26.4" evidence="6 14"/>
<reference evidence="17 18" key="1">
    <citation type="journal article" date="2015" name="Genome Announc.">
        <title>Expanding the biotechnology potential of lactobacilli through comparative genomics of 213 strains and associated genera.</title>
        <authorList>
            <person name="Sun Z."/>
            <person name="Harris H.M."/>
            <person name="McCann A."/>
            <person name="Guo C."/>
            <person name="Argimon S."/>
            <person name="Zhang W."/>
            <person name="Yang X."/>
            <person name="Jeffery I.B."/>
            <person name="Cooney J.C."/>
            <person name="Kagawa T.F."/>
            <person name="Liu W."/>
            <person name="Song Y."/>
            <person name="Salvetti E."/>
            <person name="Wrobel A."/>
            <person name="Rasinkangas P."/>
            <person name="Parkhill J."/>
            <person name="Rea M.C."/>
            <person name="O'Sullivan O."/>
            <person name="Ritari J."/>
            <person name="Douillard F.P."/>
            <person name="Paul Ross R."/>
            <person name="Yang R."/>
            <person name="Briner A.E."/>
            <person name="Felis G.E."/>
            <person name="de Vos W.M."/>
            <person name="Barrangou R."/>
            <person name="Klaenhammer T.R."/>
            <person name="Caufield P.W."/>
            <person name="Cui Y."/>
            <person name="Zhang H."/>
            <person name="O'Toole P.W."/>
        </authorList>
    </citation>
    <scope>NUCLEOTIDE SEQUENCE [LARGE SCALE GENOMIC DNA]</scope>
    <source>
        <strain evidence="17 18">DSM 20623</strain>
    </source>
</reference>
<dbReference type="PIRSF" id="PIRSF037748">
    <property type="entry name" value="RnhC"/>
    <property type="match status" value="1"/>
</dbReference>
<dbReference type="eggNOG" id="COG1039">
    <property type="taxonomic scope" value="Bacteria"/>
</dbReference>
<evidence type="ECO:0000256" key="12">
    <source>
        <dbReference type="ARBA" id="ARBA00022801"/>
    </source>
</evidence>
<dbReference type="PROSITE" id="PS51975">
    <property type="entry name" value="RNASE_H_2"/>
    <property type="match status" value="1"/>
</dbReference>
<dbReference type="InterPro" id="IPR004641">
    <property type="entry name" value="RNase_HIII"/>
</dbReference>
<name>A0A0R2HXK8_CARDV</name>
<dbReference type="GO" id="GO:0005737">
    <property type="term" value="C:cytoplasm"/>
    <property type="evidence" value="ECO:0007669"/>
    <property type="project" value="UniProtKB-SubCell"/>
</dbReference>
<keyword evidence="9 14" id="KW-0540">Nuclease</keyword>
<dbReference type="Proteomes" id="UP000051658">
    <property type="component" value="Unassembled WGS sequence"/>
</dbReference>
<dbReference type="GO" id="GO:0004523">
    <property type="term" value="F:RNA-DNA hybrid ribonuclease activity"/>
    <property type="evidence" value="ECO:0007669"/>
    <property type="project" value="UniProtKB-UniRule"/>
</dbReference>
<comment type="similarity">
    <text evidence="5 14">Belongs to the RNase HII family. RnhC subfamily.</text>
</comment>
<protein>
    <recommendedName>
        <fullName evidence="7 14">Ribonuclease HIII</fullName>
        <shortName evidence="14">RNase HIII</shortName>
        <ecNumber evidence="6 14">3.1.26.4</ecNumber>
    </recommendedName>
</protein>
<dbReference type="HAMAP" id="MF_00053">
    <property type="entry name" value="RNase_HIII"/>
    <property type="match status" value="1"/>
</dbReference>
<feature type="domain" description="RNase H type-2" evidence="16">
    <location>
        <begin position="95"/>
        <end position="311"/>
    </location>
</feature>
<evidence type="ECO:0000256" key="13">
    <source>
        <dbReference type="ARBA" id="ARBA00022842"/>
    </source>
</evidence>
<dbReference type="PANTHER" id="PTHR10954">
    <property type="entry name" value="RIBONUCLEASE H2 SUBUNIT A"/>
    <property type="match status" value="1"/>
</dbReference>
<dbReference type="GeneID" id="89589384"/>
<evidence type="ECO:0000256" key="3">
    <source>
        <dbReference type="ARBA" id="ARBA00004065"/>
    </source>
</evidence>
<evidence type="ECO:0000256" key="8">
    <source>
        <dbReference type="ARBA" id="ARBA00022490"/>
    </source>
</evidence>
<keyword evidence="13 14" id="KW-0460">Magnesium</keyword>
<dbReference type="PANTHER" id="PTHR10954:SF23">
    <property type="entry name" value="RIBONUCLEASE"/>
    <property type="match status" value="1"/>
</dbReference>
<evidence type="ECO:0000256" key="14">
    <source>
        <dbReference type="HAMAP-Rule" id="MF_00053"/>
    </source>
</evidence>